<dbReference type="AlphaFoldDB" id="A0A1F5H2J0"/>
<dbReference type="EMBL" id="MFBT01000038">
    <property type="protein sequence ID" value="OGD98343.1"/>
    <property type="molecule type" value="Genomic_DNA"/>
</dbReference>
<comment type="caution">
    <text evidence="1">The sequence shown here is derived from an EMBL/GenBank/DDBJ whole genome shotgun (WGS) entry which is preliminary data.</text>
</comment>
<dbReference type="Proteomes" id="UP000177039">
    <property type="component" value="Unassembled WGS sequence"/>
</dbReference>
<sequence>MIKKIIAPVQAWILLQGKCVGCGRNLSLGRRIEKQDNSQKVICTCGRIFIFDKRKGKYHRATFAEG</sequence>
<name>A0A1F5H2J0_9BACT</name>
<evidence type="ECO:0000313" key="2">
    <source>
        <dbReference type="Proteomes" id="UP000177039"/>
    </source>
</evidence>
<organism evidence="1 2">
    <name type="scientific">Candidatus Curtissbacteria bacterium RIFCSPLOWO2_01_FULL_42_50</name>
    <dbReference type="NCBI Taxonomy" id="1797730"/>
    <lineage>
        <taxon>Bacteria</taxon>
        <taxon>Candidatus Curtissiibacteriota</taxon>
    </lineage>
</organism>
<evidence type="ECO:0000313" key="1">
    <source>
        <dbReference type="EMBL" id="OGD98343.1"/>
    </source>
</evidence>
<accession>A0A1F5H2J0</accession>
<protein>
    <submittedName>
        <fullName evidence="1">Uncharacterized protein</fullName>
    </submittedName>
</protein>
<proteinExistence type="predicted"/>
<gene>
    <name evidence="1" type="ORF">A3B54_00620</name>
</gene>
<reference evidence="1 2" key="1">
    <citation type="journal article" date="2016" name="Nat. Commun.">
        <title>Thousands of microbial genomes shed light on interconnected biogeochemical processes in an aquifer system.</title>
        <authorList>
            <person name="Anantharaman K."/>
            <person name="Brown C.T."/>
            <person name="Hug L.A."/>
            <person name="Sharon I."/>
            <person name="Castelle C.J."/>
            <person name="Probst A.J."/>
            <person name="Thomas B.C."/>
            <person name="Singh A."/>
            <person name="Wilkins M.J."/>
            <person name="Karaoz U."/>
            <person name="Brodie E.L."/>
            <person name="Williams K.H."/>
            <person name="Hubbard S.S."/>
            <person name="Banfield J.F."/>
        </authorList>
    </citation>
    <scope>NUCLEOTIDE SEQUENCE [LARGE SCALE GENOMIC DNA]</scope>
</reference>